<protein>
    <submittedName>
        <fullName evidence="1">Uncharacterized protein</fullName>
    </submittedName>
</protein>
<gene>
    <name evidence="1" type="ORF">FrCorBMG51_01385</name>
</gene>
<dbReference type="RefSeq" id="WP_047221340.1">
    <property type="nucleotide sequence ID" value="NZ_JWIO01000002.1"/>
</dbReference>
<reference evidence="1 2" key="1">
    <citation type="submission" date="2014-12" db="EMBL/GenBank/DDBJ databases">
        <title>Frankia sp. BMG5.1 draft genome.</title>
        <authorList>
            <person name="Gtari M."/>
            <person name="Ghodhbane-Gtari F."/>
            <person name="Nouioui I."/>
            <person name="Ktari A."/>
            <person name="Hezbri K."/>
            <person name="Mimouni W."/>
            <person name="Sbissi I."/>
            <person name="Ayari A."/>
            <person name="Yamanaka T."/>
            <person name="Normand P."/>
            <person name="Tisa L.S."/>
            <person name="Boudabous A."/>
        </authorList>
    </citation>
    <scope>NUCLEOTIDE SEQUENCE [LARGE SCALE GENOMIC DNA]</scope>
    <source>
        <strain evidence="1 2">BMG5.1</strain>
    </source>
</reference>
<comment type="caution">
    <text evidence="1">The sequence shown here is derived from an EMBL/GenBank/DDBJ whole genome shotgun (WGS) entry which is preliminary data.</text>
</comment>
<dbReference type="Proteomes" id="UP000035425">
    <property type="component" value="Unassembled WGS sequence"/>
</dbReference>
<organism evidence="1 2">
    <name type="scientific">Protofrankia coriariae</name>
    <dbReference type="NCBI Taxonomy" id="1562887"/>
    <lineage>
        <taxon>Bacteria</taxon>
        <taxon>Bacillati</taxon>
        <taxon>Actinomycetota</taxon>
        <taxon>Actinomycetes</taxon>
        <taxon>Frankiales</taxon>
        <taxon>Frankiaceae</taxon>
        <taxon>Protofrankia</taxon>
    </lineage>
</organism>
<accession>A0ABR5F7X2</accession>
<evidence type="ECO:0000313" key="2">
    <source>
        <dbReference type="Proteomes" id="UP000035425"/>
    </source>
</evidence>
<proteinExistence type="predicted"/>
<dbReference type="EMBL" id="JWIO01000002">
    <property type="protein sequence ID" value="KLL12826.1"/>
    <property type="molecule type" value="Genomic_DNA"/>
</dbReference>
<sequence>MGLADELGVDLSEDRTFDRAVDDALLLGSRDIVLELLLATVTADERSLLLHAAVSNVPMSADDLAFA</sequence>
<name>A0ABR5F7X2_9ACTN</name>
<keyword evidence="2" id="KW-1185">Reference proteome</keyword>
<evidence type="ECO:0000313" key="1">
    <source>
        <dbReference type="EMBL" id="KLL12826.1"/>
    </source>
</evidence>